<protein>
    <submittedName>
        <fullName evidence="2">S1 family peptidase</fullName>
    </submittedName>
</protein>
<keyword evidence="1" id="KW-0378">Hydrolase</keyword>
<reference evidence="2" key="1">
    <citation type="submission" date="2022-08" db="EMBL/GenBank/DDBJ databases">
        <title>Alicyclobacillus dauci DSM2870, complete genome.</title>
        <authorList>
            <person name="Wang Q."/>
            <person name="Cai R."/>
            <person name="Wang Z."/>
        </authorList>
    </citation>
    <scope>NUCLEOTIDE SEQUENCE</scope>
    <source>
        <strain evidence="2">DSM 28700</strain>
    </source>
</reference>
<name>A0ABY6Z4G9_9BACL</name>
<keyword evidence="1" id="KW-0645">Protease</keyword>
<evidence type="ECO:0000313" key="3">
    <source>
        <dbReference type="Proteomes" id="UP001164803"/>
    </source>
</evidence>
<dbReference type="InterPro" id="IPR043504">
    <property type="entry name" value="Peptidase_S1_PA_chymotrypsin"/>
</dbReference>
<dbReference type="RefSeq" id="WP_268045298.1">
    <property type="nucleotide sequence ID" value="NZ_CP104064.1"/>
</dbReference>
<organism evidence="2 3">
    <name type="scientific">Alicyclobacillus dauci</name>
    <dbReference type="NCBI Taxonomy" id="1475485"/>
    <lineage>
        <taxon>Bacteria</taxon>
        <taxon>Bacillati</taxon>
        <taxon>Bacillota</taxon>
        <taxon>Bacilli</taxon>
        <taxon>Bacillales</taxon>
        <taxon>Alicyclobacillaceae</taxon>
        <taxon>Alicyclobacillus</taxon>
    </lineage>
</organism>
<dbReference type="SUPFAM" id="SSF50494">
    <property type="entry name" value="Trypsin-like serine proteases"/>
    <property type="match status" value="1"/>
</dbReference>
<gene>
    <name evidence="2" type="ORF">NZD86_04525</name>
</gene>
<keyword evidence="3" id="KW-1185">Reference proteome</keyword>
<keyword evidence="1" id="KW-0720">Serine protease</keyword>
<evidence type="ECO:0000313" key="2">
    <source>
        <dbReference type="EMBL" id="WAH37774.1"/>
    </source>
</evidence>
<evidence type="ECO:0000256" key="1">
    <source>
        <dbReference type="ARBA" id="ARBA00022825"/>
    </source>
</evidence>
<dbReference type="Proteomes" id="UP001164803">
    <property type="component" value="Chromosome"/>
</dbReference>
<dbReference type="EMBL" id="CP104064">
    <property type="protein sequence ID" value="WAH37774.1"/>
    <property type="molecule type" value="Genomic_DNA"/>
</dbReference>
<proteinExistence type="predicted"/>
<sequence length="364" mass="38668">MANFRAACHAKSGICQSLLKKRGVVGVGVGYADSKNPKKGAAVIVYTRKAATASNLSLPQNVTVRMQGKPVSVPVRFIASGPIFANGTVSPTQFRGRIRPVPGGYSVGYPSIPGSNGVSGTAGIIGINFPGRNQLYICSNNHVLNRNNSTGFTETIQPGAADGGRSGPDTIGRLDRFVPLRKDAVNFLDAATSIPLSNSLLDPRYALVGALPGHLLSYGVGERFKKVGRTTGFVRGTVESINVDVNVNYGNYGGLGVIRFTNQTVVVSNTPISLPGDSGSIWLRDQDNFVAAVNFAGPAGGLRSICFPFNTFAQVFGIRVARPGRTVGAVKMPKTKRPYAHTRPLTKQQLAKIKVVTANRMKRR</sequence>
<dbReference type="InterPro" id="IPR009003">
    <property type="entry name" value="Peptidase_S1_PA"/>
</dbReference>
<dbReference type="Gene3D" id="2.40.10.10">
    <property type="entry name" value="Trypsin-like serine proteases"/>
    <property type="match status" value="1"/>
</dbReference>
<accession>A0ABY6Z4G9</accession>